<evidence type="ECO:0000313" key="2">
    <source>
        <dbReference type="Proteomes" id="UP000663881"/>
    </source>
</evidence>
<organism evidence="1 2">
    <name type="scientific">Adineta steineri</name>
    <dbReference type="NCBI Taxonomy" id="433720"/>
    <lineage>
        <taxon>Eukaryota</taxon>
        <taxon>Metazoa</taxon>
        <taxon>Spiralia</taxon>
        <taxon>Gnathifera</taxon>
        <taxon>Rotifera</taxon>
        <taxon>Eurotatoria</taxon>
        <taxon>Bdelloidea</taxon>
        <taxon>Adinetida</taxon>
        <taxon>Adinetidae</taxon>
        <taxon>Adineta</taxon>
    </lineage>
</organism>
<dbReference type="AlphaFoldDB" id="A0A820KQU3"/>
<gene>
    <name evidence="1" type="ORF">OKA104_LOCUS48440</name>
</gene>
<feature type="non-terminal residue" evidence="1">
    <location>
        <position position="1"/>
    </location>
</feature>
<sequence>LAQSFDIKSQNNNSEEYVPLRFLTQKTFIITNPCHTEKSILIRNNTLYKFDQEQFQWKRLCVSRNILNQQIPIVNSIAHLNNDLILIIHGILFRTHDIISSIKNEDIIFRISRYSNLPVLFEKIDYVFTTPCCTCLKNTTYLSISHAFNDYVILTNKYGNVIL</sequence>
<comment type="caution">
    <text evidence="1">The sequence shown here is derived from an EMBL/GenBank/DDBJ whole genome shotgun (WGS) entry which is preliminary data.</text>
</comment>
<proteinExistence type="predicted"/>
<accession>A0A820KQU3</accession>
<name>A0A820KQU3_9BILA</name>
<evidence type="ECO:0000313" key="1">
    <source>
        <dbReference type="EMBL" id="CAF4344024.1"/>
    </source>
</evidence>
<feature type="non-terminal residue" evidence="1">
    <location>
        <position position="163"/>
    </location>
</feature>
<protein>
    <submittedName>
        <fullName evidence="1">Uncharacterized protein</fullName>
    </submittedName>
</protein>
<dbReference type="Proteomes" id="UP000663881">
    <property type="component" value="Unassembled WGS sequence"/>
</dbReference>
<dbReference type="EMBL" id="CAJOAY010020929">
    <property type="protein sequence ID" value="CAF4344024.1"/>
    <property type="molecule type" value="Genomic_DNA"/>
</dbReference>
<reference evidence="1" key="1">
    <citation type="submission" date="2021-02" db="EMBL/GenBank/DDBJ databases">
        <authorList>
            <person name="Nowell W R."/>
        </authorList>
    </citation>
    <scope>NUCLEOTIDE SEQUENCE</scope>
</reference>